<proteinExistence type="inferred from homology"/>
<keyword evidence="8" id="KW-1185">Reference proteome</keyword>
<dbReference type="Gene3D" id="3.40.50.300">
    <property type="entry name" value="P-loop containing nucleotide triphosphate hydrolases"/>
    <property type="match status" value="1"/>
</dbReference>
<dbReference type="NCBIfam" id="TIGR00174">
    <property type="entry name" value="miaA"/>
    <property type="match status" value="1"/>
</dbReference>
<dbReference type="EMBL" id="CP151515">
    <property type="protein sequence ID" value="WZN66383.1"/>
    <property type="molecule type" value="Genomic_DNA"/>
</dbReference>
<sequence length="467" mass="51184">MVSEDEGSGDCDARVDGDNGTMKKVVVVLGATGTGKTKASIELAAEVLGGLGFGCEIVNCDALQCYEGSPVSTNKASEEEMAGVPHRLIGFAPADKDFTAGDFRVRAREALESTWRRGKLPILCGGSDYYAKALLSRRYDPTEVVEQGEFCLPSSASENPGGPRTDAAEGETDHERLRRVDPAMAARVHPNNERRVRRYLEIFQQTGVPPSELFRKQRRGAASKGGALIYDSCVFFLDAEDGALGPLLEARVEGMVARGMVQENRELYAKFRGGDDRGIFQGIGVKEFRRCFEGDGVGGREDLERAVAEVKANTSRLAKKQRNRALRWLRGQRVGHRVLDATRAIRAKLEGRPEGEVLSLWREDVIAPAFADVSAFLSSGRRQEAAQGGEDDDDATWRAYKCLPCGGRVLRGAVEWEAHRKSGPHRKRLGKLRKQNAPNECKWVEEMDEEANTVVCSLRVTGPGEVA</sequence>
<evidence type="ECO:0000256" key="6">
    <source>
        <dbReference type="SAM" id="MobiDB-lite"/>
    </source>
</evidence>
<dbReference type="GO" id="GO:0005739">
    <property type="term" value="C:mitochondrion"/>
    <property type="evidence" value="ECO:0007669"/>
    <property type="project" value="TreeGrafter"/>
</dbReference>
<evidence type="ECO:0000313" key="8">
    <source>
        <dbReference type="Proteomes" id="UP001472866"/>
    </source>
</evidence>
<accession>A0AAX4PJB1</accession>
<reference evidence="7 8" key="1">
    <citation type="submission" date="2024-03" db="EMBL/GenBank/DDBJ databases">
        <title>Complete genome sequence of the green alga Chloropicon roscoffensis RCC1871.</title>
        <authorList>
            <person name="Lemieux C."/>
            <person name="Pombert J.-F."/>
            <person name="Otis C."/>
            <person name="Turmel M."/>
        </authorList>
    </citation>
    <scope>NUCLEOTIDE SEQUENCE [LARGE SCALE GENOMIC DNA]</scope>
    <source>
        <strain evidence="7 8">RCC1871</strain>
    </source>
</reference>
<keyword evidence="4 5" id="KW-0067">ATP-binding</keyword>
<keyword evidence="3 5" id="KW-0547">Nucleotide-binding</keyword>
<organism evidence="7 8">
    <name type="scientific">Chloropicon roscoffensis</name>
    <dbReference type="NCBI Taxonomy" id="1461544"/>
    <lineage>
        <taxon>Eukaryota</taxon>
        <taxon>Viridiplantae</taxon>
        <taxon>Chlorophyta</taxon>
        <taxon>Chloropicophyceae</taxon>
        <taxon>Chloropicales</taxon>
        <taxon>Chloropicaceae</taxon>
        <taxon>Chloropicon</taxon>
    </lineage>
</organism>
<comment type="similarity">
    <text evidence="1 5">Belongs to the IPP transferase family.</text>
</comment>
<dbReference type="Gene3D" id="1.10.20.140">
    <property type="match status" value="1"/>
</dbReference>
<dbReference type="PANTHER" id="PTHR11088">
    <property type="entry name" value="TRNA DIMETHYLALLYLTRANSFERASE"/>
    <property type="match status" value="1"/>
</dbReference>
<keyword evidence="2 5" id="KW-0808">Transferase</keyword>
<dbReference type="InterPro" id="IPR039657">
    <property type="entry name" value="Dimethylallyltransferase"/>
</dbReference>
<evidence type="ECO:0000256" key="2">
    <source>
        <dbReference type="ARBA" id="ARBA00022679"/>
    </source>
</evidence>
<dbReference type="GO" id="GO:0005524">
    <property type="term" value="F:ATP binding"/>
    <property type="evidence" value="ECO:0007669"/>
    <property type="project" value="UniProtKB-KW"/>
</dbReference>
<evidence type="ECO:0000313" key="7">
    <source>
        <dbReference type="EMBL" id="WZN66383.1"/>
    </source>
</evidence>
<dbReference type="InterPro" id="IPR027417">
    <property type="entry name" value="P-loop_NTPase"/>
</dbReference>
<feature type="region of interest" description="Disordered" evidence="6">
    <location>
        <begin position="151"/>
        <end position="175"/>
    </location>
</feature>
<protein>
    <submittedName>
        <fullName evidence="7">tRNA dimethylallyltransferase</fullName>
    </submittedName>
</protein>
<evidence type="ECO:0000256" key="5">
    <source>
        <dbReference type="RuleBase" id="RU003785"/>
    </source>
</evidence>
<evidence type="ECO:0000256" key="1">
    <source>
        <dbReference type="ARBA" id="ARBA00005842"/>
    </source>
</evidence>
<dbReference type="Pfam" id="PF01715">
    <property type="entry name" value="IPPT"/>
    <property type="match status" value="1"/>
</dbReference>
<dbReference type="GO" id="GO:0006400">
    <property type="term" value="P:tRNA modification"/>
    <property type="evidence" value="ECO:0007669"/>
    <property type="project" value="TreeGrafter"/>
</dbReference>
<evidence type="ECO:0000256" key="4">
    <source>
        <dbReference type="ARBA" id="ARBA00022840"/>
    </source>
</evidence>
<gene>
    <name evidence="7" type="ORF">HKI87_15g79480</name>
</gene>
<dbReference type="AlphaFoldDB" id="A0AAX4PJB1"/>
<dbReference type="SUPFAM" id="SSF52540">
    <property type="entry name" value="P-loop containing nucleoside triphosphate hydrolases"/>
    <property type="match status" value="1"/>
</dbReference>
<name>A0AAX4PJB1_9CHLO</name>
<dbReference type="PANTHER" id="PTHR11088:SF89">
    <property type="entry name" value="TRNA DIMETHYLALLYLTRANSFERASE"/>
    <property type="match status" value="1"/>
</dbReference>
<dbReference type="GO" id="GO:0052381">
    <property type="term" value="F:tRNA dimethylallyltransferase activity"/>
    <property type="evidence" value="ECO:0007669"/>
    <property type="project" value="InterPro"/>
</dbReference>
<dbReference type="InterPro" id="IPR018022">
    <property type="entry name" value="IPT"/>
</dbReference>
<dbReference type="Proteomes" id="UP001472866">
    <property type="component" value="Chromosome 15"/>
</dbReference>
<dbReference type="HAMAP" id="MF_00185">
    <property type="entry name" value="IPP_trans"/>
    <property type="match status" value="1"/>
</dbReference>
<evidence type="ECO:0000256" key="3">
    <source>
        <dbReference type="ARBA" id="ARBA00022741"/>
    </source>
</evidence>